<evidence type="ECO:0000256" key="1">
    <source>
        <dbReference type="SAM" id="SignalP"/>
    </source>
</evidence>
<evidence type="ECO:0000313" key="2">
    <source>
        <dbReference type="EMBL" id="VFB14277.1"/>
    </source>
</evidence>
<organism evidence="2 3">
    <name type="scientific">Prevotella heparinolytica</name>
    <dbReference type="NCBI Taxonomy" id="28113"/>
    <lineage>
        <taxon>Bacteria</taxon>
        <taxon>Pseudomonadati</taxon>
        <taxon>Bacteroidota</taxon>
        <taxon>Bacteroidia</taxon>
        <taxon>Bacteroidales</taxon>
        <taxon>Bacteroidaceae</taxon>
        <taxon>Bacteroides</taxon>
    </lineage>
</organism>
<dbReference type="PROSITE" id="PS51257">
    <property type="entry name" value="PROKAR_LIPOPROTEIN"/>
    <property type="match status" value="1"/>
</dbReference>
<dbReference type="Proteomes" id="UP000396835">
    <property type="component" value="Unassembled WGS sequence"/>
</dbReference>
<protein>
    <recommendedName>
        <fullName evidence="4">DUF4270 domain-containing protein</fullName>
    </recommendedName>
</protein>
<name>A0A449I4M3_9BACE</name>
<proteinExistence type="predicted"/>
<dbReference type="AlphaFoldDB" id="A0A449I4M3"/>
<feature type="chain" id="PRO_5019119432" description="DUF4270 domain-containing protein" evidence="1">
    <location>
        <begin position="21"/>
        <end position="532"/>
    </location>
</feature>
<gene>
    <name evidence="2" type="ORF">NCTC7812_01820</name>
</gene>
<accession>A0A449I4M3</accession>
<dbReference type="EMBL" id="CAACYH010000004">
    <property type="protein sequence ID" value="VFB14277.1"/>
    <property type="molecule type" value="Genomic_DNA"/>
</dbReference>
<dbReference type="Pfam" id="PF14092">
    <property type="entry name" value="DUF4270"/>
    <property type="match status" value="1"/>
</dbReference>
<feature type="signal peptide" evidence="1">
    <location>
        <begin position="1"/>
        <end position="20"/>
    </location>
</feature>
<evidence type="ECO:0008006" key="4">
    <source>
        <dbReference type="Google" id="ProtNLM"/>
    </source>
</evidence>
<dbReference type="InterPro" id="IPR025366">
    <property type="entry name" value="DUF4270"/>
</dbReference>
<evidence type="ECO:0000313" key="3">
    <source>
        <dbReference type="Proteomes" id="UP000396835"/>
    </source>
</evidence>
<sequence length="532" mass="59671">MRAMKVKHIGMLLLAGLAIFGCDDTTGTLGVGMLPESDGMSAHTTTFDVTTRSFVVDSVFAKTSTGYVGKFSDPDFGYYETSFLTELNCTENFSLPEVYKITAQDSNGNPTKATGTMAGDSVVSVQLSVFYTKWFGDSLNACRMSVYELDKKLDKNRYTNINPEMYYNKNNPKSLLGRKAYSAHDTSIPDSVRKAKDSNGSPLFYPNVTFPLDKKTFGEERILKVYRKHPEYFKDATTFINKVFKGVYIKSDYGDGTILYVDHVALRMQFRFHHVNDTTGVALKKKDGTDSLFYSTRTVFASTKEVVQANQFLNSDLIKEKAAETAHTYIKSPAGIFTEATMPYDEIYSKLSNDTLNAVKLTFTNYNINSNYKYSMSAPTDVLLIRKQDLKSFFEKNKIRDNVTSFTVSHNAFATNQYVFSNIARLVTTCINEKQSAKKAAKEKAGTSWDEAKWENDWNHNEATKDWDKVLLIPVSITYDNSSSSNSNSITGIENDLKPGYAKLKGGPEKNANGQVKSPLKIEITYTSFNKK</sequence>
<reference evidence="2 3" key="1">
    <citation type="submission" date="2019-02" db="EMBL/GenBank/DDBJ databases">
        <authorList>
            <consortium name="Pathogen Informatics"/>
        </authorList>
    </citation>
    <scope>NUCLEOTIDE SEQUENCE [LARGE SCALE GENOMIC DNA]</scope>
    <source>
        <strain evidence="2 3">3012STDY7078512</strain>
    </source>
</reference>
<keyword evidence="1" id="KW-0732">Signal</keyword>